<protein>
    <submittedName>
        <fullName evidence="6">Tubulin folding cofactor E</fullName>
    </submittedName>
</protein>
<keyword evidence="7" id="KW-1185">Reference proteome</keyword>
<dbReference type="PANTHER" id="PTHR46652:SF3">
    <property type="entry name" value="LEUCINE-RICH REPEAT-CONTAINING PROTEIN 9"/>
    <property type="match status" value="1"/>
</dbReference>
<evidence type="ECO:0000256" key="3">
    <source>
        <dbReference type="ARBA" id="ARBA00022737"/>
    </source>
</evidence>
<comment type="subcellular location">
    <subcellularLocation>
        <location evidence="1">Cytoplasm</location>
        <location evidence="1">Cytoskeleton</location>
    </subcellularLocation>
</comment>
<keyword evidence="2" id="KW-0433">Leucine-rich repeat</keyword>
<dbReference type="InterPro" id="IPR001611">
    <property type="entry name" value="Leu-rich_rpt"/>
</dbReference>
<dbReference type="CDD" id="cd17044">
    <property type="entry name" value="Ubl_TBCE"/>
    <property type="match status" value="1"/>
</dbReference>
<evidence type="ECO:0000256" key="1">
    <source>
        <dbReference type="ARBA" id="ARBA00004245"/>
    </source>
</evidence>
<keyword evidence="4" id="KW-0206">Cytoskeleton</keyword>
<dbReference type="InterPro" id="IPR032675">
    <property type="entry name" value="LRR_dom_sf"/>
</dbReference>
<dbReference type="SUPFAM" id="SSF52058">
    <property type="entry name" value="L domain-like"/>
    <property type="match status" value="1"/>
</dbReference>
<evidence type="ECO:0000259" key="5">
    <source>
        <dbReference type="PROSITE" id="PS50053"/>
    </source>
</evidence>
<dbReference type="FunFam" id="3.80.10.10:FF:001017">
    <property type="entry name" value="Tubulin-specific chaperone E"/>
    <property type="match status" value="1"/>
</dbReference>
<name>A0A8C5MEI8_9ANUR</name>
<dbReference type="InterPro" id="IPR036859">
    <property type="entry name" value="CAP-Gly_dom_sf"/>
</dbReference>
<dbReference type="Pfam" id="PF14580">
    <property type="entry name" value="LRR_9"/>
    <property type="match status" value="1"/>
</dbReference>
<dbReference type="FunFam" id="3.10.20.90:FF:000173">
    <property type="entry name" value="Tubulin-specific chaperone E"/>
    <property type="match status" value="1"/>
</dbReference>
<keyword evidence="3" id="KW-0677">Repeat</keyword>
<dbReference type="InterPro" id="IPR050836">
    <property type="entry name" value="SDS22/Internalin_LRR"/>
</dbReference>
<keyword evidence="4" id="KW-0963">Cytoplasm</keyword>
<dbReference type="Proteomes" id="UP000694569">
    <property type="component" value="Unplaced"/>
</dbReference>
<dbReference type="Pfam" id="PF14560">
    <property type="entry name" value="Ubiquitin_2"/>
    <property type="match status" value="1"/>
</dbReference>
<dbReference type="PANTHER" id="PTHR46652">
    <property type="entry name" value="LEUCINE-RICH REPEAT AND IQ DOMAIN-CONTAINING PROTEIN 1-RELATED"/>
    <property type="match status" value="1"/>
</dbReference>
<dbReference type="Gene3D" id="3.10.20.90">
    <property type="entry name" value="Phosphatidylinositol 3-kinase Catalytic Subunit, Chain A, domain 1"/>
    <property type="match status" value="1"/>
</dbReference>
<dbReference type="GeneTree" id="ENSGT00530000063405"/>
<proteinExistence type="predicted"/>
<reference evidence="6" key="1">
    <citation type="submission" date="2025-08" db="UniProtKB">
        <authorList>
            <consortium name="Ensembl"/>
        </authorList>
    </citation>
    <scope>IDENTIFICATION</scope>
</reference>
<organism evidence="6 7">
    <name type="scientific">Leptobrachium leishanense</name>
    <name type="common">Leishan spiny toad</name>
    <dbReference type="NCBI Taxonomy" id="445787"/>
    <lineage>
        <taxon>Eukaryota</taxon>
        <taxon>Metazoa</taxon>
        <taxon>Chordata</taxon>
        <taxon>Craniata</taxon>
        <taxon>Vertebrata</taxon>
        <taxon>Euteleostomi</taxon>
        <taxon>Amphibia</taxon>
        <taxon>Batrachia</taxon>
        <taxon>Anura</taxon>
        <taxon>Pelobatoidea</taxon>
        <taxon>Megophryidae</taxon>
        <taxon>Leptobrachium</taxon>
    </lineage>
</organism>
<dbReference type="InterPro" id="IPR029071">
    <property type="entry name" value="Ubiquitin-like_domsf"/>
</dbReference>
<dbReference type="AlphaFoldDB" id="A0A8C5MEI8"/>
<evidence type="ECO:0000256" key="2">
    <source>
        <dbReference type="ARBA" id="ARBA00022614"/>
    </source>
</evidence>
<dbReference type="Ensembl" id="ENSLLET00000012468.1">
    <property type="protein sequence ID" value="ENSLLEP00000011990.1"/>
    <property type="gene ID" value="ENSLLEG00000007632.1"/>
</dbReference>
<evidence type="ECO:0000313" key="7">
    <source>
        <dbReference type="Proteomes" id="UP000694569"/>
    </source>
</evidence>
<dbReference type="OrthoDB" id="5273213at2759"/>
<reference evidence="6" key="2">
    <citation type="submission" date="2025-09" db="UniProtKB">
        <authorList>
            <consortium name="Ensembl"/>
        </authorList>
    </citation>
    <scope>IDENTIFICATION</scope>
</reference>
<dbReference type="PROSITE" id="PS50053">
    <property type="entry name" value="UBIQUITIN_2"/>
    <property type="match status" value="1"/>
</dbReference>
<dbReference type="InterPro" id="IPR044079">
    <property type="entry name" value="Ubl_TBCE"/>
</dbReference>
<accession>A0A8C5MEI8</accession>
<evidence type="ECO:0000256" key="4">
    <source>
        <dbReference type="ARBA" id="ARBA00023212"/>
    </source>
</evidence>
<dbReference type="GO" id="GO:0005856">
    <property type="term" value="C:cytoskeleton"/>
    <property type="evidence" value="ECO:0007669"/>
    <property type="project" value="UniProtKB-SubCell"/>
</dbReference>
<dbReference type="Gene3D" id="3.80.10.10">
    <property type="entry name" value="Ribonuclease Inhibitor"/>
    <property type="match status" value="3"/>
</dbReference>
<dbReference type="PROSITE" id="PS51450">
    <property type="entry name" value="LRR"/>
    <property type="match status" value="1"/>
</dbReference>
<dbReference type="InterPro" id="IPR000626">
    <property type="entry name" value="Ubiquitin-like_dom"/>
</dbReference>
<dbReference type="SUPFAM" id="SSF74924">
    <property type="entry name" value="Cap-Gly domain"/>
    <property type="match status" value="1"/>
</dbReference>
<sequence>MLVGYIYWYRYLTFKKFFIFILNSHPSGGSFVRPKKVNFGVDFLTAIRRRYGLKDEETEDMMIGTKTVELVGFDSVHEEQSQLNRLRDISLRECAVSHTGSKDNIYHSCPNITTLNLSKNLLSSWDSLAVITSQLERLENLDLSENRLLLSSNPSSLSGAFLNLRVLSLNRTGLTWSECLMCSPLWPALEELHLASNEFTHLERPVDYFLTLEVLDISNNTLADGSQLHALAYLPRLKQLIVSSNRISLITLPDVQFGETSAMFSSLNSLSIDGNNLSLSTINELSKLKMLHSLNCQNNPLIDSNKTPETVRQLVIAKIRNLKLLNRTEILQQERKGAELDYRKMFGNDWIKAGGNQNPELSNPSKYFCTEHPTYNYLIEKYGVPDDGELKQEQPFALKNQLLTLTFRCPFEQDKKPIEKKLPDTMTIQKVKGLLYRLLKVPGSDLKLSYESSKMEGKEIELENDLKSLQFYSVENGDCVLIEI</sequence>
<feature type="domain" description="Ubiquitin-like" evidence="5">
    <location>
        <begin position="403"/>
        <end position="484"/>
    </location>
</feature>
<dbReference type="SUPFAM" id="SSF54236">
    <property type="entry name" value="Ubiquitin-like"/>
    <property type="match status" value="1"/>
</dbReference>
<evidence type="ECO:0000313" key="6">
    <source>
        <dbReference type="Ensembl" id="ENSLLEP00000011990.1"/>
    </source>
</evidence>